<dbReference type="GO" id="GO:0005840">
    <property type="term" value="C:ribosome"/>
    <property type="evidence" value="ECO:0007669"/>
    <property type="project" value="UniProtKB-KW"/>
</dbReference>
<evidence type="ECO:0000256" key="4">
    <source>
        <dbReference type="ARBA" id="ARBA00035283"/>
    </source>
</evidence>
<sequence>MFLSRRALIRAVRYPSAELDYAKHMPKEYVEKAKRTVPRKIYDNRFGAPPLIRYFRPPDDYVPGKGRPWEVEPMSKNIDRAAAYHQKMTAQKFFNRNEKNVEELPDEKWTIFPGDLVQVMVGKDKGKQGFVQKVLRESNSVYVEGLHRTLSKDVKNAKSMGIRENFSWKEQPLDASKNQVKLVDPNTNEACDAIWVLNDSKTEYLRISAQSGFEIPIPSQAYVTYEYLKPDAYIEVVEKDTPAADVLERTYTPKLSSFEEEIMEEMGIKDDRVPKPTYWY</sequence>
<keyword evidence="3" id="KW-0687">Ribonucleoprotein</keyword>
<evidence type="ECO:0000256" key="3">
    <source>
        <dbReference type="ARBA" id="ARBA00023274"/>
    </source>
</evidence>
<dbReference type="InterPro" id="IPR008991">
    <property type="entry name" value="Translation_prot_SH3-like_sf"/>
</dbReference>
<dbReference type="GO" id="GO:0003723">
    <property type="term" value="F:RNA binding"/>
    <property type="evidence" value="ECO:0007669"/>
    <property type="project" value="InterPro"/>
</dbReference>
<evidence type="ECO:0000259" key="6">
    <source>
        <dbReference type="SMART" id="SM00739"/>
    </source>
</evidence>
<accession>A0A0N4UWG8</accession>
<dbReference type="Pfam" id="PF00467">
    <property type="entry name" value="KOW"/>
    <property type="match status" value="1"/>
</dbReference>
<dbReference type="CDD" id="cd06089">
    <property type="entry name" value="KOW_RPL26"/>
    <property type="match status" value="1"/>
</dbReference>
<evidence type="ECO:0000256" key="2">
    <source>
        <dbReference type="ARBA" id="ARBA00022980"/>
    </source>
</evidence>
<evidence type="ECO:0000313" key="9">
    <source>
        <dbReference type="WBParaSite" id="EVEC_0000183201-mRNA-1"/>
    </source>
</evidence>
<keyword evidence="8" id="KW-1185">Reference proteome</keyword>
<keyword evidence="2" id="KW-0689">Ribosomal protein</keyword>
<dbReference type="EMBL" id="UXUI01007225">
    <property type="protein sequence ID" value="VDD86397.1"/>
    <property type="molecule type" value="Genomic_DNA"/>
</dbReference>
<dbReference type="InterPro" id="IPR005825">
    <property type="entry name" value="Ribosomal_uL24_CS"/>
</dbReference>
<comment type="similarity">
    <text evidence="1">Belongs to the universal ribosomal protein uL24 family.</text>
</comment>
<dbReference type="Proteomes" id="UP000274131">
    <property type="component" value="Unassembled WGS sequence"/>
</dbReference>
<dbReference type="GO" id="GO:1990904">
    <property type="term" value="C:ribonucleoprotein complex"/>
    <property type="evidence" value="ECO:0007669"/>
    <property type="project" value="UniProtKB-KW"/>
</dbReference>
<dbReference type="PANTHER" id="PTHR12903">
    <property type="entry name" value="MITOCHONDRIAL RIBOSOMAL PROTEIN L24"/>
    <property type="match status" value="1"/>
</dbReference>
<dbReference type="PROSITE" id="PS01108">
    <property type="entry name" value="RIBOSOMAL_L24"/>
    <property type="match status" value="1"/>
</dbReference>
<dbReference type="Gene3D" id="2.30.30.30">
    <property type="match status" value="1"/>
</dbReference>
<feature type="domain" description="KOW" evidence="6">
    <location>
        <begin position="110"/>
        <end position="137"/>
    </location>
</feature>
<dbReference type="OrthoDB" id="262547at2759"/>
<organism evidence="9">
    <name type="scientific">Enterobius vermicularis</name>
    <name type="common">Human pinworm</name>
    <dbReference type="NCBI Taxonomy" id="51028"/>
    <lineage>
        <taxon>Eukaryota</taxon>
        <taxon>Metazoa</taxon>
        <taxon>Ecdysozoa</taxon>
        <taxon>Nematoda</taxon>
        <taxon>Chromadorea</taxon>
        <taxon>Rhabditida</taxon>
        <taxon>Spirurina</taxon>
        <taxon>Oxyuridomorpha</taxon>
        <taxon>Oxyuroidea</taxon>
        <taxon>Oxyuridae</taxon>
        <taxon>Enterobius</taxon>
    </lineage>
</organism>
<evidence type="ECO:0000256" key="1">
    <source>
        <dbReference type="ARBA" id="ARBA00010618"/>
    </source>
</evidence>
<proteinExistence type="inferred from homology"/>
<evidence type="ECO:0000313" key="7">
    <source>
        <dbReference type="EMBL" id="VDD86397.1"/>
    </source>
</evidence>
<reference evidence="9" key="1">
    <citation type="submission" date="2017-02" db="UniProtKB">
        <authorList>
            <consortium name="WormBaseParasite"/>
        </authorList>
    </citation>
    <scope>IDENTIFICATION</scope>
</reference>
<protein>
    <recommendedName>
        <fullName evidence="4">Large ribosomal subunit protein uL24m</fullName>
    </recommendedName>
    <alternativeName>
        <fullName evidence="5">39S ribosomal protein L24, mitochondrial</fullName>
    </alternativeName>
</protein>
<dbReference type="STRING" id="51028.A0A0N4UWG8"/>
<evidence type="ECO:0000256" key="5">
    <source>
        <dbReference type="ARBA" id="ARBA00035357"/>
    </source>
</evidence>
<dbReference type="InterPro" id="IPR014722">
    <property type="entry name" value="Rib_uL2_dom2"/>
</dbReference>
<name>A0A0N4UWG8_ENTVE</name>
<dbReference type="InterPro" id="IPR041988">
    <property type="entry name" value="Ribosomal_uL24_KOW"/>
</dbReference>
<dbReference type="InterPro" id="IPR003256">
    <property type="entry name" value="Ribosomal_uL24"/>
</dbReference>
<dbReference type="AlphaFoldDB" id="A0A0N4UWG8"/>
<dbReference type="WBParaSite" id="EVEC_0000183201-mRNA-1">
    <property type="protein sequence ID" value="EVEC_0000183201-mRNA-1"/>
    <property type="gene ID" value="EVEC_0000183201"/>
</dbReference>
<evidence type="ECO:0000313" key="8">
    <source>
        <dbReference type="Proteomes" id="UP000274131"/>
    </source>
</evidence>
<dbReference type="GO" id="GO:0003735">
    <property type="term" value="F:structural constituent of ribosome"/>
    <property type="evidence" value="ECO:0007669"/>
    <property type="project" value="InterPro"/>
</dbReference>
<gene>
    <name evidence="7" type="ORF">EVEC_LOCUS1540</name>
</gene>
<dbReference type="SUPFAM" id="SSF50104">
    <property type="entry name" value="Translation proteins SH3-like domain"/>
    <property type="match status" value="1"/>
</dbReference>
<dbReference type="GO" id="GO:0006412">
    <property type="term" value="P:translation"/>
    <property type="evidence" value="ECO:0007669"/>
    <property type="project" value="InterPro"/>
</dbReference>
<reference evidence="7 8" key="2">
    <citation type="submission" date="2018-10" db="EMBL/GenBank/DDBJ databases">
        <authorList>
            <consortium name="Pathogen Informatics"/>
        </authorList>
    </citation>
    <scope>NUCLEOTIDE SEQUENCE [LARGE SCALE GENOMIC DNA]</scope>
</reference>
<dbReference type="SMART" id="SM00739">
    <property type="entry name" value="KOW"/>
    <property type="match status" value="1"/>
</dbReference>
<dbReference type="InterPro" id="IPR005824">
    <property type="entry name" value="KOW"/>
</dbReference>